<sequence>MKKLLFIQSDDTLSTKVSKDFSPFLLMDYMGPMDLKQKKKNLQKEEHVLSGLELVTIVYSSDIEKRNLEDDMKVLTKGDIKWMSGDSGLIHKDNNSLTLDAQEIVQLWINLPNKGPIHPRSQEIKADQIPLIQLQDNAGKIRVLAGEYQGLLGPTETLSPMNLWDMRLNAGHTIEFKVPEGHTAALFVLSGGIILSDGNEVNEAELGILERQGDTFSLTTKEHTKILFLGGEPVNEPVIGFAPFEMQSPEEILSKLKKYSSIDVIVKV</sequence>
<proteinExistence type="inferred from homology"/>
<dbReference type="PANTHER" id="PTHR43594">
    <property type="entry name" value="QUERCETIN 2,3-DIOXYGENASE"/>
    <property type="match status" value="1"/>
</dbReference>
<feature type="domain" description="Pirin C-terminal" evidence="4">
    <location>
        <begin position="164"/>
        <end position="260"/>
    </location>
</feature>
<accession>A0ABU5VZG8</accession>
<feature type="domain" description="Pirin N-terminal" evidence="3">
    <location>
        <begin position="16"/>
        <end position="109"/>
    </location>
</feature>
<dbReference type="SUPFAM" id="SSF51182">
    <property type="entry name" value="RmlC-like cupins"/>
    <property type="match status" value="1"/>
</dbReference>
<dbReference type="RefSeq" id="WP_323578781.1">
    <property type="nucleotide sequence ID" value="NZ_JAYGJQ010000003.1"/>
</dbReference>
<dbReference type="InterPro" id="IPR014710">
    <property type="entry name" value="RmlC-like_jellyroll"/>
</dbReference>
<dbReference type="InterPro" id="IPR003829">
    <property type="entry name" value="Pirin_N_dom"/>
</dbReference>
<keyword evidence="6" id="KW-1185">Reference proteome</keyword>
<evidence type="ECO:0000259" key="3">
    <source>
        <dbReference type="Pfam" id="PF02678"/>
    </source>
</evidence>
<dbReference type="Pfam" id="PF02678">
    <property type="entry name" value="Pirin"/>
    <property type="match status" value="1"/>
</dbReference>
<comment type="similarity">
    <text evidence="1 2">Belongs to the pirin family.</text>
</comment>
<dbReference type="CDD" id="cd02247">
    <property type="entry name" value="cupin_pirin_C"/>
    <property type="match status" value="1"/>
</dbReference>
<evidence type="ECO:0000259" key="4">
    <source>
        <dbReference type="Pfam" id="PF05726"/>
    </source>
</evidence>
<dbReference type="PANTHER" id="PTHR43594:SF1">
    <property type="entry name" value="QUERCETIN 2,3-DIOXYGENASE PA2418-RELATED"/>
    <property type="match status" value="1"/>
</dbReference>
<dbReference type="PIRSF" id="PIRSF006232">
    <property type="entry name" value="Pirin"/>
    <property type="match status" value="1"/>
</dbReference>
<dbReference type="InterPro" id="IPR012093">
    <property type="entry name" value="Pirin"/>
</dbReference>
<dbReference type="Pfam" id="PF05726">
    <property type="entry name" value="Pirin_C"/>
    <property type="match status" value="1"/>
</dbReference>
<organism evidence="5 6">
    <name type="scientific">Bacteriovorax antarcticus</name>
    <dbReference type="NCBI Taxonomy" id="3088717"/>
    <lineage>
        <taxon>Bacteria</taxon>
        <taxon>Pseudomonadati</taxon>
        <taxon>Bdellovibrionota</taxon>
        <taxon>Bacteriovoracia</taxon>
        <taxon>Bacteriovoracales</taxon>
        <taxon>Bacteriovoracaceae</taxon>
        <taxon>Bacteriovorax</taxon>
    </lineage>
</organism>
<comment type="caution">
    <text evidence="5">The sequence shown here is derived from an EMBL/GenBank/DDBJ whole genome shotgun (WGS) entry which is preliminary data.</text>
</comment>
<dbReference type="InterPro" id="IPR008778">
    <property type="entry name" value="Pirin_C_dom"/>
</dbReference>
<protein>
    <submittedName>
        <fullName evidence="5">Pirin-like C-terminal cupin domain-containing protein</fullName>
    </submittedName>
</protein>
<evidence type="ECO:0000256" key="1">
    <source>
        <dbReference type="ARBA" id="ARBA00008416"/>
    </source>
</evidence>
<dbReference type="EMBL" id="JAYGJQ010000003">
    <property type="protein sequence ID" value="MEA9358396.1"/>
    <property type="molecule type" value="Genomic_DNA"/>
</dbReference>
<dbReference type="Gene3D" id="2.60.120.10">
    <property type="entry name" value="Jelly Rolls"/>
    <property type="match status" value="2"/>
</dbReference>
<gene>
    <name evidence="5" type="ORF">SHI21_19325</name>
</gene>
<reference evidence="5 6" key="1">
    <citation type="submission" date="2023-11" db="EMBL/GenBank/DDBJ databases">
        <title>A Novel Polar Bacteriovorax (B. antarcticus) Isolated from the Biocrust in Antarctica.</title>
        <authorList>
            <person name="Mun W."/>
            <person name="Choi S.Y."/>
            <person name="Mitchell R.J."/>
        </authorList>
    </citation>
    <scope>NUCLEOTIDE SEQUENCE [LARGE SCALE GENOMIC DNA]</scope>
    <source>
        <strain evidence="5 6">PP10</strain>
    </source>
</reference>
<name>A0ABU5VZG8_9BACT</name>
<dbReference type="InterPro" id="IPR053186">
    <property type="entry name" value="QDO-related"/>
</dbReference>
<evidence type="ECO:0000313" key="6">
    <source>
        <dbReference type="Proteomes" id="UP001302274"/>
    </source>
</evidence>
<evidence type="ECO:0000256" key="2">
    <source>
        <dbReference type="RuleBase" id="RU003457"/>
    </source>
</evidence>
<dbReference type="InterPro" id="IPR011051">
    <property type="entry name" value="RmlC_Cupin_sf"/>
</dbReference>
<dbReference type="Proteomes" id="UP001302274">
    <property type="component" value="Unassembled WGS sequence"/>
</dbReference>
<evidence type="ECO:0000313" key="5">
    <source>
        <dbReference type="EMBL" id="MEA9358396.1"/>
    </source>
</evidence>